<organism evidence="1 2">
    <name type="scientific">Phyllostomus discolor</name>
    <name type="common">pale spear-nosed bat</name>
    <dbReference type="NCBI Taxonomy" id="89673"/>
    <lineage>
        <taxon>Eukaryota</taxon>
        <taxon>Metazoa</taxon>
        <taxon>Chordata</taxon>
        <taxon>Craniata</taxon>
        <taxon>Vertebrata</taxon>
        <taxon>Euteleostomi</taxon>
        <taxon>Mammalia</taxon>
        <taxon>Eutheria</taxon>
        <taxon>Laurasiatheria</taxon>
        <taxon>Chiroptera</taxon>
        <taxon>Yangochiroptera</taxon>
        <taxon>Phyllostomidae</taxon>
        <taxon>Phyllostominae</taxon>
        <taxon>Phyllostomus</taxon>
    </lineage>
</organism>
<evidence type="ECO:0000313" key="1">
    <source>
        <dbReference type="EMBL" id="KAF6090894.1"/>
    </source>
</evidence>
<name>A0A833ZBF3_9CHIR</name>
<dbReference type="Proteomes" id="UP000664940">
    <property type="component" value="Unassembled WGS sequence"/>
</dbReference>
<reference evidence="1 2" key="1">
    <citation type="journal article" date="2020" name="Nature">
        <title>Six reference-quality genomes reveal evolution of bat adaptations.</title>
        <authorList>
            <person name="Jebb D."/>
            <person name="Huang Z."/>
            <person name="Pippel M."/>
            <person name="Hughes G.M."/>
            <person name="Lavrichenko K."/>
            <person name="Devanna P."/>
            <person name="Winkler S."/>
            <person name="Jermiin L.S."/>
            <person name="Skirmuntt E.C."/>
            <person name="Katzourakis A."/>
            <person name="Burkitt-Gray L."/>
            <person name="Ray D.A."/>
            <person name="Sullivan K.A.M."/>
            <person name="Roscito J.G."/>
            <person name="Kirilenko B.M."/>
            <person name="Davalos L.M."/>
            <person name="Corthals A.P."/>
            <person name="Power M.L."/>
            <person name="Jones G."/>
            <person name="Ransome R.D."/>
            <person name="Dechmann D.K.N."/>
            <person name="Locatelli A.G."/>
            <person name="Puechmaille S.J."/>
            <person name="Fedrigo O."/>
            <person name="Jarvis E.D."/>
            <person name="Hiller M."/>
            <person name="Vernes S.C."/>
            <person name="Myers E.W."/>
            <person name="Teeling E.C."/>
        </authorList>
    </citation>
    <scope>NUCLEOTIDE SEQUENCE [LARGE SCALE GENOMIC DNA]</scope>
    <source>
        <strain evidence="1">Bat1K_MPI-CBG_1</strain>
    </source>
</reference>
<proteinExistence type="predicted"/>
<comment type="caution">
    <text evidence="1">The sequence shown here is derived from an EMBL/GenBank/DDBJ whole genome shotgun (WGS) entry which is preliminary data.</text>
</comment>
<evidence type="ECO:0000313" key="2">
    <source>
        <dbReference type="Proteomes" id="UP000664940"/>
    </source>
</evidence>
<sequence length="121" mass="13508">MLASTTAGSPDRSSCFHLCPPVCSLHSTQRNPLLETAWSLTPCSDKKPKFSPWSTEPSRIGPGQPHHLQHPLLQPLSWHTPASVPLHCLFSAWNVVLRHALQLPLITFRSLFKCHSQECLP</sequence>
<dbReference type="EMBL" id="JABVXQ010000009">
    <property type="protein sequence ID" value="KAF6090894.1"/>
    <property type="molecule type" value="Genomic_DNA"/>
</dbReference>
<accession>A0A833ZBF3</accession>
<protein>
    <submittedName>
        <fullName evidence="1">Uncharacterized protein</fullName>
    </submittedName>
</protein>
<dbReference type="AlphaFoldDB" id="A0A833ZBF3"/>
<gene>
    <name evidence="1" type="ORF">HJG60_012256</name>
</gene>